<dbReference type="Proteomes" id="UP000054560">
    <property type="component" value="Unassembled WGS sequence"/>
</dbReference>
<dbReference type="AlphaFoldDB" id="A0A0L0FUP4"/>
<reference evidence="1 2" key="1">
    <citation type="submission" date="2011-02" db="EMBL/GenBank/DDBJ databases">
        <title>The Genome Sequence of Sphaeroforma arctica JP610.</title>
        <authorList>
            <consortium name="The Broad Institute Genome Sequencing Platform"/>
            <person name="Russ C."/>
            <person name="Cuomo C."/>
            <person name="Young S.K."/>
            <person name="Zeng Q."/>
            <person name="Gargeya S."/>
            <person name="Alvarado L."/>
            <person name="Berlin A."/>
            <person name="Chapman S.B."/>
            <person name="Chen Z."/>
            <person name="Freedman E."/>
            <person name="Gellesch M."/>
            <person name="Goldberg J."/>
            <person name="Griggs A."/>
            <person name="Gujja S."/>
            <person name="Heilman E."/>
            <person name="Heiman D."/>
            <person name="Howarth C."/>
            <person name="Mehta T."/>
            <person name="Neiman D."/>
            <person name="Pearson M."/>
            <person name="Roberts A."/>
            <person name="Saif S."/>
            <person name="Shea T."/>
            <person name="Shenoy N."/>
            <person name="Sisk P."/>
            <person name="Stolte C."/>
            <person name="Sykes S."/>
            <person name="White J."/>
            <person name="Yandava C."/>
            <person name="Burger G."/>
            <person name="Gray M.W."/>
            <person name="Holland P.W.H."/>
            <person name="King N."/>
            <person name="Lang F.B.F."/>
            <person name="Roger A.J."/>
            <person name="Ruiz-Trillo I."/>
            <person name="Haas B."/>
            <person name="Nusbaum C."/>
            <person name="Birren B."/>
        </authorList>
    </citation>
    <scope>NUCLEOTIDE SEQUENCE [LARGE SCALE GENOMIC DNA]</scope>
    <source>
        <strain evidence="1 2">JP610</strain>
    </source>
</reference>
<accession>A0A0L0FUP4</accession>
<keyword evidence="2" id="KW-1185">Reference proteome</keyword>
<protein>
    <submittedName>
        <fullName evidence="1">Uncharacterized protein</fullName>
    </submittedName>
</protein>
<evidence type="ECO:0000313" key="1">
    <source>
        <dbReference type="EMBL" id="KNC80552.1"/>
    </source>
</evidence>
<proteinExistence type="predicted"/>
<feature type="non-terminal residue" evidence="1">
    <location>
        <position position="60"/>
    </location>
</feature>
<dbReference type="EMBL" id="KQ242136">
    <property type="protein sequence ID" value="KNC80552.1"/>
    <property type="molecule type" value="Genomic_DNA"/>
</dbReference>
<sequence>MQQRQRALAEYFKGTWNYTRVITSTKSTTEVFGNGSGIASWREMSNLPSGIQQTGVAEAK</sequence>
<organism evidence="1 2">
    <name type="scientific">Sphaeroforma arctica JP610</name>
    <dbReference type="NCBI Taxonomy" id="667725"/>
    <lineage>
        <taxon>Eukaryota</taxon>
        <taxon>Ichthyosporea</taxon>
        <taxon>Ichthyophonida</taxon>
        <taxon>Sphaeroforma</taxon>
    </lineage>
</organism>
<dbReference type="RefSeq" id="XP_014154454.1">
    <property type="nucleotide sequence ID" value="XM_014298979.1"/>
</dbReference>
<dbReference type="GeneID" id="25907588"/>
<evidence type="ECO:0000313" key="2">
    <source>
        <dbReference type="Proteomes" id="UP000054560"/>
    </source>
</evidence>
<name>A0A0L0FUP4_9EUKA</name>
<gene>
    <name evidence="1" type="ORF">SARC_07084</name>
</gene>